<organism evidence="4 5">
    <name type="scientific">Reinekea forsetii</name>
    <dbReference type="NCBI Taxonomy" id="1336806"/>
    <lineage>
        <taxon>Bacteria</taxon>
        <taxon>Pseudomonadati</taxon>
        <taxon>Pseudomonadota</taxon>
        <taxon>Gammaproteobacteria</taxon>
        <taxon>Oceanospirillales</taxon>
        <taxon>Saccharospirillaceae</taxon>
        <taxon>Reinekea</taxon>
    </lineage>
</organism>
<dbReference type="Pfam" id="PF02719">
    <property type="entry name" value="Polysacc_synt_2"/>
    <property type="match status" value="1"/>
</dbReference>
<dbReference type="Proteomes" id="UP000229757">
    <property type="component" value="Chromosome"/>
</dbReference>
<dbReference type="Gene3D" id="3.40.50.720">
    <property type="entry name" value="NAD(P)-binding Rossmann-like Domain"/>
    <property type="match status" value="2"/>
</dbReference>
<dbReference type="PANTHER" id="PTHR43318">
    <property type="entry name" value="UDP-N-ACETYLGLUCOSAMINE 4,6-DEHYDRATASE"/>
    <property type="match status" value="1"/>
</dbReference>
<dbReference type="SUPFAM" id="SSF51735">
    <property type="entry name" value="NAD(P)-binding Rossmann-fold domains"/>
    <property type="match status" value="1"/>
</dbReference>
<dbReference type="EMBL" id="CP011797">
    <property type="protein sequence ID" value="ATX76641.1"/>
    <property type="molecule type" value="Genomic_DNA"/>
</dbReference>
<feature type="domain" description="Polysaccharide biosynthesis protein CapD-like" evidence="3">
    <location>
        <begin position="289"/>
        <end position="581"/>
    </location>
</feature>
<reference evidence="4 5" key="1">
    <citation type="journal article" date="2017" name="Environ. Microbiol.">
        <title>Genomic and physiological analyses of 'Reinekea forsetii' reveal a versatile opportunistic lifestyle during spring algae blooms.</title>
        <authorList>
            <person name="Avci B."/>
            <person name="Hahnke R.L."/>
            <person name="Chafee M."/>
            <person name="Fischer T."/>
            <person name="Gruber-Vodicka H."/>
            <person name="Tegetmeyer H.E."/>
            <person name="Harder J."/>
            <person name="Fuchs B.M."/>
            <person name="Amann R.I."/>
            <person name="Teeling H."/>
        </authorList>
    </citation>
    <scope>NUCLEOTIDE SEQUENCE [LARGE SCALE GENOMIC DNA]</scope>
    <source>
        <strain evidence="4 5">Hel1_31_D35</strain>
    </source>
</reference>
<dbReference type="CDD" id="cd05237">
    <property type="entry name" value="UDP_invert_4-6DH_SDR_e"/>
    <property type="match status" value="1"/>
</dbReference>
<dbReference type="InterPro" id="IPR029063">
    <property type="entry name" value="SAM-dependent_MTases_sf"/>
</dbReference>
<dbReference type="InterPro" id="IPR003869">
    <property type="entry name" value="Polysac_CapD-like"/>
</dbReference>
<dbReference type="RefSeq" id="WP_100256965.1">
    <property type="nucleotide sequence ID" value="NZ_CP011797.1"/>
</dbReference>
<dbReference type="SUPFAM" id="SSF53335">
    <property type="entry name" value="S-adenosyl-L-methionine-dependent methyltransferases"/>
    <property type="match status" value="1"/>
</dbReference>
<feature type="transmembrane region" description="Helical" evidence="2">
    <location>
        <begin position="20"/>
        <end position="39"/>
    </location>
</feature>
<evidence type="ECO:0000313" key="4">
    <source>
        <dbReference type="EMBL" id="ATX76641.1"/>
    </source>
</evidence>
<dbReference type="KEGG" id="rfo:REIFOR_01495"/>
<dbReference type="PANTHER" id="PTHR43318:SF1">
    <property type="entry name" value="POLYSACCHARIDE BIOSYNTHESIS PROTEIN EPSC-RELATED"/>
    <property type="match status" value="1"/>
</dbReference>
<accession>A0A2K8KRZ5</accession>
<feature type="transmembrane region" description="Helical" evidence="2">
    <location>
        <begin position="118"/>
        <end position="139"/>
    </location>
</feature>
<keyword evidence="2" id="KW-0812">Transmembrane</keyword>
<evidence type="ECO:0000259" key="3">
    <source>
        <dbReference type="Pfam" id="PF02719"/>
    </source>
</evidence>
<keyword evidence="2" id="KW-0472">Membrane</keyword>
<keyword evidence="5" id="KW-1185">Reference proteome</keyword>
<gene>
    <name evidence="4" type="ORF">REIFOR_01495</name>
</gene>
<dbReference type="Pfam" id="PF13727">
    <property type="entry name" value="CoA_binding_3"/>
    <property type="match status" value="1"/>
</dbReference>
<feature type="transmembrane region" description="Helical" evidence="2">
    <location>
        <begin position="51"/>
        <end position="73"/>
    </location>
</feature>
<feature type="transmembrane region" description="Helical" evidence="2">
    <location>
        <begin position="85"/>
        <end position="106"/>
    </location>
</feature>
<comment type="similarity">
    <text evidence="1">Belongs to the polysaccharide synthase family.</text>
</comment>
<keyword evidence="2" id="KW-1133">Transmembrane helix</keyword>
<dbReference type="AlphaFoldDB" id="A0A2K8KRZ5"/>
<name>A0A2K8KRZ5_9GAMM</name>
<dbReference type="InterPro" id="IPR036291">
    <property type="entry name" value="NAD(P)-bd_dom_sf"/>
</dbReference>
<proteinExistence type="inferred from homology"/>
<dbReference type="OrthoDB" id="9803111at2"/>
<evidence type="ECO:0000256" key="1">
    <source>
        <dbReference type="ARBA" id="ARBA00007430"/>
    </source>
</evidence>
<sequence>MKVRLTAKYSNLKRNQKKWIMVAADILLVPLALWVAWGLRLGDFWPDISLIGFWWLFPAIVPVAILIFAKLGLYRAIIRYIGSQALFAIVKGSSLMALVLWSLVFLSREPGFPRSIPIIFAMVLLLFIGGSRLFVRFLYQWVNTNFSSKEAVAIYGAGDSGIQLITALQKGKEYIPVAFFDDNPQLWQHFLHGAPIFDPAKIAEVLADFKIQRVLLATPRATKKERKLILDKLEPFAVHVQTIPSVSDIVSGAASVDQLQEVELDDLLGRDPVPPMQELFDACIKNKVVMVTGGGGSIGSELCRQIVNAMPKKLIIFEQNEYSLYLIEQELTNLVSSLDFDVQIIPILGSVTNANKLGAVFSQYSVNTVYHAAAYKHVPLVEQNVFEGIRNNIIGTKVVSELAHLHKVERFVLISTDKAVRPTNVMGASKRFAEQLIQILAQKSDTVFCMVRFGNVLGSSGSVVPKFRKQIAHGGPITVTHSEITRYFMTIPEASQLVIQAGAMALGGDVFVLDMGDPVKIIDLARRMIELSGFDVKSDDHPDGDIEIIFTGLRPGEKLFEELLIGDSVTGTEHSKILRANEVFVEEEVVLEALRQLEKAEDRLDAEAARTILQSVVSGFKPNSALVDLLDKRPV</sequence>
<evidence type="ECO:0000313" key="5">
    <source>
        <dbReference type="Proteomes" id="UP000229757"/>
    </source>
</evidence>
<evidence type="ECO:0000256" key="2">
    <source>
        <dbReference type="SAM" id="Phobius"/>
    </source>
</evidence>
<protein>
    <submittedName>
        <fullName evidence="4">UDP-N-acetylglucosamine 4,6-dehydratase</fullName>
    </submittedName>
</protein>
<dbReference type="InterPro" id="IPR051203">
    <property type="entry name" value="Polysaccharide_Synthase-Rel"/>
</dbReference>